<evidence type="ECO:0000256" key="1">
    <source>
        <dbReference type="SAM" id="MobiDB-lite"/>
    </source>
</evidence>
<feature type="region of interest" description="Disordered" evidence="1">
    <location>
        <begin position="52"/>
        <end position="75"/>
    </location>
</feature>
<accession>A0A9Q0H9I6</accession>
<protein>
    <submittedName>
        <fullName evidence="2">Uncharacterized protein</fullName>
    </submittedName>
</protein>
<keyword evidence="3" id="KW-1185">Reference proteome</keyword>
<dbReference type="Proteomes" id="UP001141806">
    <property type="component" value="Unassembled WGS sequence"/>
</dbReference>
<evidence type="ECO:0000313" key="3">
    <source>
        <dbReference type="Proteomes" id="UP001141806"/>
    </source>
</evidence>
<sequence length="140" mass="15954">MLLGMEDRNLLLLRKLASSFKSKWAKGAEPSNLFKWRSRNLSEGRERIIEGKKPVKRPDCGDGQNELPGREERRSSLKSEIFEQVRTPCSCRHWAAPVGSEVHWVRPDRMLPCLEGSVAVEELGIWKKLGGLTEKLGKEE</sequence>
<reference evidence="2" key="1">
    <citation type="journal article" date="2023" name="Plant J.">
        <title>The genome of the king protea, Protea cynaroides.</title>
        <authorList>
            <person name="Chang J."/>
            <person name="Duong T.A."/>
            <person name="Schoeman C."/>
            <person name="Ma X."/>
            <person name="Roodt D."/>
            <person name="Barker N."/>
            <person name="Li Z."/>
            <person name="Van de Peer Y."/>
            <person name="Mizrachi E."/>
        </authorList>
    </citation>
    <scope>NUCLEOTIDE SEQUENCE</scope>
    <source>
        <tissue evidence="2">Young leaves</tissue>
    </source>
</reference>
<evidence type="ECO:0000313" key="2">
    <source>
        <dbReference type="EMBL" id="KAJ4962392.1"/>
    </source>
</evidence>
<organism evidence="2 3">
    <name type="scientific">Protea cynaroides</name>
    <dbReference type="NCBI Taxonomy" id="273540"/>
    <lineage>
        <taxon>Eukaryota</taxon>
        <taxon>Viridiplantae</taxon>
        <taxon>Streptophyta</taxon>
        <taxon>Embryophyta</taxon>
        <taxon>Tracheophyta</taxon>
        <taxon>Spermatophyta</taxon>
        <taxon>Magnoliopsida</taxon>
        <taxon>Proteales</taxon>
        <taxon>Proteaceae</taxon>
        <taxon>Protea</taxon>
    </lineage>
</organism>
<proteinExistence type="predicted"/>
<comment type="caution">
    <text evidence="2">The sequence shown here is derived from an EMBL/GenBank/DDBJ whole genome shotgun (WGS) entry which is preliminary data.</text>
</comment>
<dbReference type="EMBL" id="JAMYWD010000008">
    <property type="protein sequence ID" value="KAJ4962392.1"/>
    <property type="molecule type" value="Genomic_DNA"/>
</dbReference>
<name>A0A9Q0H9I6_9MAGN</name>
<dbReference type="AlphaFoldDB" id="A0A9Q0H9I6"/>
<gene>
    <name evidence="2" type="ORF">NE237_022331</name>
</gene>